<dbReference type="VEuPathDB" id="FungiDB:SMAC_08288"/>
<evidence type="ECO:0000313" key="1">
    <source>
        <dbReference type="EMBL" id="KAA8624024.1"/>
    </source>
</evidence>
<gene>
    <name evidence="1" type="ORF">SMACR_08288</name>
</gene>
<comment type="caution">
    <text evidence="1">The sequence shown here is derived from an EMBL/GenBank/DDBJ whole genome shotgun (WGS) entry which is preliminary data.</text>
</comment>
<dbReference type="EMBL" id="NMPR01000273">
    <property type="protein sequence ID" value="KAA8624024.1"/>
    <property type="molecule type" value="Genomic_DNA"/>
</dbReference>
<accession>A0A8S8ZA56</accession>
<dbReference type="AlphaFoldDB" id="A0A8S8ZA56"/>
<organism evidence="1 2">
    <name type="scientific">Sordaria macrospora</name>
    <dbReference type="NCBI Taxonomy" id="5147"/>
    <lineage>
        <taxon>Eukaryota</taxon>
        <taxon>Fungi</taxon>
        <taxon>Dikarya</taxon>
        <taxon>Ascomycota</taxon>
        <taxon>Pezizomycotina</taxon>
        <taxon>Sordariomycetes</taxon>
        <taxon>Sordariomycetidae</taxon>
        <taxon>Sordariales</taxon>
        <taxon>Sordariaceae</taxon>
        <taxon>Sordaria</taxon>
    </lineage>
</organism>
<dbReference type="Proteomes" id="UP000433876">
    <property type="component" value="Unassembled WGS sequence"/>
</dbReference>
<name>A0A8S8ZA56_SORMA</name>
<sequence>MGELPTILWKGDKMEAPKDLGDITKPICDLEKMKRREALRVLAESIRDKNKMETGKVRGDGAAQWICDLDENDLVHERLEKENWTKMICGKSGTFTVLELLPVDQGNNGLEKELEEKTEEKKEEKAEERTMAGLAQEVGKICHWHKFLHIGNVRMANMYRDLILDLGKAATECSDLKTYIHISLFLFLAVDGLNLAMDLEVTSEEQKLLKAIGCEYLRNYVALVLLGEELLAPGDIQKEEQPAIISTTLTQASFDFKPMSLFFDIPESWQHDPLGEQWAKAHGQDTSDPAGSGSVLKFITGRKARLSDAHPGSKKIATQLAEVMELDRSGRRIRECLNLGNVVSCLKDTESRWVGELSGNGQKPTKKDLLTTDYTGDSAEPSRYMMGLTREIETIVEEGNTPLEVDIQN</sequence>
<proteinExistence type="predicted"/>
<evidence type="ECO:0000313" key="2">
    <source>
        <dbReference type="Proteomes" id="UP000433876"/>
    </source>
</evidence>
<reference evidence="1 2" key="1">
    <citation type="submission" date="2017-07" db="EMBL/GenBank/DDBJ databases">
        <title>Genome sequence of the Sordaria macrospora wild type strain R19027.</title>
        <authorList>
            <person name="Nowrousian M."/>
            <person name="Teichert I."/>
            <person name="Kueck U."/>
        </authorList>
    </citation>
    <scope>NUCLEOTIDE SEQUENCE [LARGE SCALE GENOMIC DNA]</scope>
    <source>
        <strain evidence="1 2">R19027</strain>
        <tissue evidence="1">Mycelium</tissue>
    </source>
</reference>
<protein>
    <submittedName>
        <fullName evidence="1">Uncharacterized protein</fullName>
    </submittedName>
</protein>